<name>A0AA43RGP0_9ACTN</name>
<proteinExistence type="predicted"/>
<gene>
    <name evidence="1" type="ORF">Q3982_02380</name>
</gene>
<dbReference type="Proteomes" id="UP001168575">
    <property type="component" value="Unassembled WGS sequence"/>
</dbReference>
<organism evidence="1 2">
    <name type="scientific">Phoenicibacter congonensis</name>
    <dbReference type="NCBI Taxonomy" id="1944646"/>
    <lineage>
        <taxon>Bacteria</taxon>
        <taxon>Bacillati</taxon>
        <taxon>Actinomycetota</taxon>
        <taxon>Coriobacteriia</taxon>
        <taxon>Eggerthellales</taxon>
        <taxon>Eggerthellaceae</taxon>
        <taxon>Phoenicibacter</taxon>
    </lineage>
</organism>
<dbReference type="AlphaFoldDB" id="A0AA43RGP0"/>
<evidence type="ECO:0000313" key="1">
    <source>
        <dbReference type="EMBL" id="MDO4841507.1"/>
    </source>
</evidence>
<comment type="caution">
    <text evidence="1">The sequence shown here is derived from an EMBL/GenBank/DDBJ whole genome shotgun (WGS) entry which is preliminary data.</text>
</comment>
<reference evidence="1" key="1">
    <citation type="submission" date="2023-07" db="EMBL/GenBank/DDBJ databases">
        <title>Between Cages and Wild: Unraveling the Impact of Captivity on Animal Microbiomes and Antimicrobial Resistance.</title>
        <authorList>
            <person name="Schmartz G.P."/>
            <person name="Rehner J."/>
            <person name="Schuff M.J."/>
            <person name="Becker S.L."/>
            <person name="Kravczyk M."/>
            <person name="Gurevich A."/>
            <person name="Francke R."/>
            <person name="Mueller R."/>
            <person name="Keller V."/>
            <person name="Keller A."/>
        </authorList>
    </citation>
    <scope>NUCLEOTIDE SEQUENCE</scope>
    <source>
        <strain evidence="1">S12M_St_49</strain>
    </source>
</reference>
<keyword evidence="2" id="KW-1185">Reference proteome</keyword>
<dbReference type="EMBL" id="JAUMVS010000023">
    <property type="protein sequence ID" value="MDO4841507.1"/>
    <property type="molecule type" value="Genomic_DNA"/>
</dbReference>
<protein>
    <submittedName>
        <fullName evidence="1">Uncharacterized protein</fullName>
    </submittedName>
</protein>
<evidence type="ECO:0000313" key="2">
    <source>
        <dbReference type="Proteomes" id="UP001168575"/>
    </source>
</evidence>
<sequence>MDITYPATGKCCFCDGEYINGGHSPVPIVDAGATSFRCCDKCYLEDVVPAMLYRNTDAYKTEVHKREQRVRRKLSSQGLQLKKSRTQNLSVNDYGGYQVINAYSNTIEAGEKFDMSLEDVEDFSNED</sequence>
<accession>A0AA43RGP0</accession>